<organism evidence="1 2">
    <name type="scientific">Aspergillus candidus</name>
    <dbReference type="NCBI Taxonomy" id="41067"/>
    <lineage>
        <taxon>Eukaryota</taxon>
        <taxon>Fungi</taxon>
        <taxon>Dikarya</taxon>
        <taxon>Ascomycota</taxon>
        <taxon>Pezizomycotina</taxon>
        <taxon>Eurotiomycetes</taxon>
        <taxon>Eurotiomycetidae</taxon>
        <taxon>Eurotiales</taxon>
        <taxon>Aspergillaceae</taxon>
        <taxon>Aspergillus</taxon>
        <taxon>Aspergillus subgen. Circumdati</taxon>
    </lineage>
</organism>
<accession>A0A2I2FD43</accession>
<name>A0A2I2FD43_ASPCN</name>
<dbReference type="Proteomes" id="UP000234585">
    <property type="component" value="Unassembled WGS sequence"/>
</dbReference>
<dbReference type="AlphaFoldDB" id="A0A2I2FD43"/>
<dbReference type="OrthoDB" id="5392447at2759"/>
<keyword evidence="2" id="KW-1185">Reference proteome</keyword>
<evidence type="ECO:0000313" key="2">
    <source>
        <dbReference type="Proteomes" id="UP000234585"/>
    </source>
</evidence>
<evidence type="ECO:0000313" key="1">
    <source>
        <dbReference type="EMBL" id="PLB38540.1"/>
    </source>
</evidence>
<gene>
    <name evidence="1" type="ORF">BDW47DRAFT_105021</name>
</gene>
<reference evidence="1 2" key="1">
    <citation type="submission" date="2017-12" db="EMBL/GenBank/DDBJ databases">
        <authorList>
            <consortium name="DOE Joint Genome Institute"/>
            <person name="Haridas S."/>
            <person name="Kjaerbolling I."/>
            <person name="Vesth T.C."/>
            <person name="Frisvad J.C."/>
            <person name="Nybo J.L."/>
            <person name="Theobald S."/>
            <person name="Kuo A."/>
            <person name="Bowyer P."/>
            <person name="Matsuda Y."/>
            <person name="Mondo S."/>
            <person name="Lyhne E.K."/>
            <person name="Kogle M.E."/>
            <person name="Clum A."/>
            <person name="Lipzen A."/>
            <person name="Salamov A."/>
            <person name="Ngan C.Y."/>
            <person name="Daum C."/>
            <person name="Chiniquy J."/>
            <person name="Barry K."/>
            <person name="LaButti K."/>
            <person name="Simmons B.A."/>
            <person name="Magnuson J.K."/>
            <person name="Mortensen U.H."/>
            <person name="Larsen T.O."/>
            <person name="Grigoriev I.V."/>
            <person name="Baker S.E."/>
            <person name="Andersen M.R."/>
            <person name="Nordberg H.P."/>
            <person name="Cantor M.N."/>
            <person name="Hua S.X."/>
        </authorList>
    </citation>
    <scope>NUCLEOTIDE SEQUENCE [LARGE SCALE GENOMIC DNA]</scope>
    <source>
        <strain evidence="1 2">CBS 102.13</strain>
    </source>
</reference>
<dbReference type="EMBL" id="KZ559135">
    <property type="protein sequence ID" value="PLB38540.1"/>
    <property type="molecule type" value="Genomic_DNA"/>
</dbReference>
<sequence length="311" mass="35529">MPQDPEEHQVLQEWLSQRLLNYPSKSQPLQSIYASEITSLQAYVLNQTTPEEAAHAITRPISTTPIPDLPASFNPELAALCRLLELLVDALLEWPPSRTPGLIALLTAMSNTPDGLHRGEALDDDDELLTWSQLPYINMVWRDTTWRTPSIIVEECAKRGDDSATALHHAADQYIKAQDIEAQLVAAGLFDMSRPFHYVVHTLEWHLDPKDKPETQTMDFWASEPFEPRFQVPAVAGWMKHTGRKLYEGLCGDEMEDWDPKRVDTVMKHFDCPSERWAFWKEQLVGVARDWPDEVVRREAGRAVGYMRDVA</sequence>
<dbReference type="InterPro" id="IPR022085">
    <property type="entry name" value="OpdG"/>
</dbReference>
<dbReference type="GeneID" id="36519627"/>
<dbReference type="Pfam" id="PF12311">
    <property type="entry name" value="DUF3632"/>
    <property type="match status" value="1"/>
</dbReference>
<proteinExistence type="predicted"/>
<dbReference type="RefSeq" id="XP_024672552.1">
    <property type="nucleotide sequence ID" value="XM_024812467.1"/>
</dbReference>
<protein>
    <submittedName>
        <fullName evidence="1">Uncharacterized protein</fullName>
    </submittedName>
</protein>